<keyword evidence="1" id="KW-0812">Transmembrane</keyword>
<dbReference type="Pfam" id="PF07885">
    <property type="entry name" value="Ion_trans_2"/>
    <property type="match status" value="1"/>
</dbReference>
<keyword evidence="4" id="KW-1185">Reference proteome</keyword>
<organism evidence="3 4">
    <name type="scientific">Desulfobacter latus</name>
    <dbReference type="NCBI Taxonomy" id="2292"/>
    <lineage>
        <taxon>Bacteria</taxon>
        <taxon>Pseudomonadati</taxon>
        <taxon>Thermodesulfobacteriota</taxon>
        <taxon>Desulfobacteria</taxon>
        <taxon>Desulfobacterales</taxon>
        <taxon>Desulfobacteraceae</taxon>
        <taxon>Desulfobacter</taxon>
    </lineage>
</organism>
<evidence type="ECO:0000313" key="3">
    <source>
        <dbReference type="EMBL" id="NWH03934.1"/>
    </source>
</evidence>
<evidence type="ECO:0000259" key="2">
    <source>
        <dbReference type="Pfam" id="PF07885"/>
    </source>
</evidence>
<dbReference type="GO" id="GO:0034220">
    <property type="term" value="P:monoatomic ion transmembrane transport"/>
    <property type="evidence" value="ECO:0007669"/>
    <property type="project" value="UniProtKB-KW"/>
</dbReference>
<gene>
    <name evidence="3" type="ORF">HXW94_02810</name>
</gene>
<feature type="transmembrane region" description="Helical" evidence="1">
    <location>
        <begin position="65"/>
        <end position="84"/>
    </location>
</feature>
<feature type="transmembrane region" description="Helical" evidence="1">
    <location>
        <begin position="91"/>
        <end position="112"/>
    </location>
</feature>
<evidence type="ECO:0000313" key="4">
    <source>
        <dbReference type="Proteomes" id="UP000553343"/>
    </source>
</evidence>
<feature type="domain" description="Potassium channel" evidence="2">
    <location>
        <begin position="195"/>
        <end position="240"/>
    </location>
</feature>
<dbReference type="Proteomes" id="UP000553343">
    <property type="component" value="Unassembled WGS sequence"/>
</dbReference>
<name>A0A850SR66_9BACT</name>
<proteinExistence type="predicted"/>
<accession>A0A850SR66</accession>
<sequence length="253" mass="28238">MSKKNITLKISGTLVPDIFITRLLSFGLVIKMLRVFIQNKYTILLCIVLLNVISAPFFSDSDHPGVFFNTTFSLIILTAVLSVIDDKTLSQAASIALMLPCLFFVWQAYFYIIEEHMLMASAVVQAIFLAYMSLLIILFIFRAPVVTRDLVSAALVVYLFLAMFFAKLYLILELAYPGSFSLSHEVIRDKPGLLRYFSMVTLSTLGYGDLSPVNDKSQTLAGIEAIFGQIYLAVLIARLVGMQGASIKRFSKK</sequence>
<keyword evidence="1" id="KW-0472">Membrane</keyword>
<keyword evidence="3" id="KW-0813">Transport</keyword>
<dbReference type="SUPFAM" id="SSF81324">
    <property type="entry name" value="Voltage-gated potassium channels"/>
    <property type="match status" value="1"/>
</dbReference>
<feature type="transmembrane region" description="Helical" evidence="1">
    <location>
        <begin position="118"/>
        <end position="141"/>
    </location>
</feature>
<protein>
    <submittedName>
        <fullName evidence="3">Two pore domain potassium channel family protein</fullName>
    </submittedName>
</protein>
<dbReference type="EMBL" id="JACADJ010000006">
    <property type="protein sequence ID" value="NWH03934.1"/>
    <property type="molecule type" value="Genomic_DNA"/>
</dbReference>
<feature type="transmembrane region" description="Helical" evidence="1">
    <location>
        <begin position="153"/>
        <end position="172"/>
    </location>
</feature>
<comment type="caution">
    <text evidence="3">The sequence shown here is derived from an EMBL/GenBank/DDBJ whole genome shotgun (WGS) entry which is preliminary data.</text>
</comment>
<feature type="transmembrane region" description="Helical" evidence="1">
    <location>
        <begin position="41"/>
        <end position="59"/>
    </location>
</feature>
<keyword evidence="1" id="KW-1133">Transmembrane helix</keyword>
<dbReference type="AlphaFoldDB" id="A0A850SR66"/>
<dbReference type="Gene3D" id="1.10.287.70">
    <property type="match status" value="1"/>
</dbReference>
<dbReference type="InterPro" id="IPR013099">
    <property type="entry name" value="K_chnl_dom"/>
</dbReference>
<keyword evidence="3" id="KW-0406">Ion transport</keyword>
<keyword evidence="3" id="KW-0407">Ion channel</keyword>
<evidence type="ECO:0000256" key="1">
    <source>
        <dbReference type="SAM" id="Phobius"/>
    </source>
</evidence>
<feature type="transmembrane region" description="Helical" evidence="1">
    <location>
        <begin position="220"/>
        <end position="240"/>
    </location>
</feature>
<reference evidence="3 4" key="1">
    <citation type="submission" date="2020-06" db="EMBL/GenBank/DDBJ databases">
        <title>High-quality draft genome of sulfate reducer Desulfobacter latus type strain AcrS2 isolated from marine sediment.</title>
        <authorList>
            <person name="Hoppe M."/>
            <person name="Larsen C.K."/>
            <person name="Marshall I.P.G."/>
            <person name="Schramm A."/>
            <person name="Marietou A.G."/>
        </authorList>
    </citation>
    <scope>NUCLEOTIDE SEQUENCE [LARGE SCALE GENOMIC DNA]</scope>
    <source>
        <strain evidence="3 4">AcRS2</strain>
    </source>
</reference>